<dbReference type="PROSITE" id="PS00107">
    <property type="entry name" value="PROTEIN_KINASE_ATP"/>
    <property type="match status" value="1"/>
</dbReference>
<comment type="caution">
    <text evidence="36">The sequence shown here is derived from an EMBL/GenBank/DDBJ whole genome shotgun (WGS) entry which is preliminary data.</text>
</comment>
<evidence type="ECO:0000256" key="19">
    <source>
        <dbReference type="ARBA" id="ARBA00022833"/>
    </source>
</evidence>
<comment type="cofactor">
    <cofactor evidence="30">
        <name>Zn(2+)</name>
        <dbReference type="ChEBI" id="CHEBI:29105"/>
    </cofactor>
    <text evidence="30">Binds 1 zinc ion per subunit.</text>
</comment>
<evidence type="ECO:0000256" key="10">
    <source>
        <dbReference type="ARBA" id="ARBA00022670"/>
    </source>
</evidence>
<evidence type="ECO:0000256" key="30">
    <source>
        <dbReference type="PIRSR" id="PIRSR601577-2"/>
    </source>
</evidence>
<feature type="binding site" evidence="30">
    <location>
        <position position="951"/>
    </location>
    <ligand>
        <name>Zn(2+)</name>
        <dbReference type="ChEBI" id="CHEBI:29105"/>
        <note>catalytic</note>
    </ligand>
</feature>
<evidence type="ECO:0000256" key="22">
    <source>
        <dbReference type="ARBA" id="ARBA00023049"/>
    </source>
</evidence>
<evidence type="ECO:0000256" key="17">
    <source>
        <dbReference type="ARBA" id="ARBA00022777"/>
    </source>
</evidence>
<dbReference type="PANTHER" id="PTHR23255:SF51">
    <property type="entry name" value="TGF-BETA RECEPTOR TYPE-2"/>
    <property type="match status" value="1"/>
</dbReference>
<dbReference type="GO" id="GO:0005026">
    <property type="term" value="F:transforming growth factor beta receptor activity, type II"/>
    <property type="evidence" value="ECO:0007669"/>
    <property type="project" value="InterPro"/>
</dbReference>
<comment type="subcellular location">
    <subcellularLocation>
        <location evidence="3">Cytoplasm</location>
    </subcellularLocation>
    <subcellularLocation>
        <location evidence="4">Lipid droplet</location>
    </subcellularLocation>
    <subcellularLocation>
        <location evidence="2">Membrane</location>
        <topology evidence="2">Single-pass membrane protein</topology>
    </subcellularLocation>
</comment>
<evidence type="ECO:0000256" key="31">
    <source>
        <dbReference type="PROSITE-ProRule" id="PRU10141"/>
    </source>
</evidence>
<dbReference type="InterPro" id="IPR001245">
    <property type="entry name" value="Ser-Thr/Tyr_kinase_cat_dom"/>
</dbReference>
<dbReference type="Pfam" id="PF08917">
    <property type="entry name" value="ecTbetaR2"/>
    <property type="match status" value="1"/>
</dbReference>
<evidence type="ECO:0000256" key="5">
    <source>
        <dbReference type="ARBA" id="ARBA00005860"/>
    </source>
</evidence>
<feature type="region of interest" description="Disordered" evidence="32">
    <location>
        <begin position="558"/>
        <end position="607"/>
    </location>
</feature>
<feature type="active site" evidence="29">
    <location>
        <position position="847"/>
    </location>
</feature>
<evidence type="ECO:0000256" key="21">
    <source>
        <dbReference type="ARBA" id="ARBA00022989"/>
    </source>
</evidence>
<feature type="chain" id="PRO_5043854393" description="Leishmanolysin-like peptidase" evidence="34">
    <location>
        <begin position="22"/>
        <end position="1259"/>
    </location>
</feature>
<dbReference type="GO" id="GO:0046872">
    <property type="term" value="F:metal ion binding"/>
    <property type="evidence" value="ECO:0007669"/>
    <property type="project" value="UniProtKB-KW"/>
</dbReference>
<evidence type="ECO:0000256" key="24">
    <source>
        <dbReference type="ARBA" id="ARBA00023170"/>
    </source>
</evidence>
<dbReference type="GO" id="GO:0005886">
    <property type="term" value="C:plasma membrane"/>
    <property type="evidence" value="ECO:0007669"/>
    <property type="project" value="TreeGrafter"/>
</dbReference>
<comment type="function">
    <text evidence="1">Metalloprotease.</text>
</comment>
<dbReference type="GO" id="GO:0043235">
    <property type="term" value="C:receptor complex"/>
    <property type="evidence" value="ECO:0007669"/>
    <property type="project" value="TreeGrafter"/>
</dbReference>
<evidence type="ECO:0000256" key="11">
    <source>
        <dbReference type="ARBA" id="ARBA00022677"/>
    </source>
</evidence>
<comment type="similarity">
    <text evidence="5">Belongs to the peptidase M8 family.</text>
</comment>
<evidence type="ECO:0000256" key="13">
    <source>
        <dbReference type="ARBA" id="ARBA00022692"/>
    </source>
</evidence>
<evidence type="ECO:0000313" key="37">
    <source>
        <dbReference type="Proteomes" id="UP000693946"/>
    </source>
</evidence>
<evidence type="ECO:0000256" key="4">
    <source>
        <dbReference type="ARBA" id="ARBA00004502"/>
    </source>
</evidence>
<dbReference type="GO" id="GO:0005524">
    <property type="term" value="F:ATP binding"/>
    <property type="evidence" value="ECO:0007669"/>
    <property type="project" value="UniProtKB-UniRule"/>
</dbReference>
<keyword evidence="37" id="KW-1185">Reference proteome</keyword>
<dbReference type="FunFam" id="3.90.132.10:FF:000001">
    <property type="entry name" value="leishmanolysin-like peptidase isoform X2"/>
    <property type="match status" value="1"/>
</dbReference>
<dbReference type="Pfam" id="PF01457">
    <property type="entry name" value="Peptidase_M8"/>
    <property type="match status" value="1"/>
</dbReference>
<evidence type="ECO:0000256" key="34">
    <source>
        <dbReference type="SAM" id="SignalP"/>
    </source>
</evidence>
<evidence type="ECO:0000256" key="3">
    <source>
        <dbReference type="ARBA" id="ARBA00004496"/>
    </source>
</evidence>
<feature type="domain" description="Protein kinase" evidence="35">
    <location>
        <begin position="255"/>
        <end position="557"/>
    </location>
</feature>
<keyword evidence="20 31" id="KW-0067">ATP-binding</keyword>
<dbReference type="AlphaFoldDB" id="A0AAV6PNE7"/>
<evidence type="ECO:0000256" key="32">
    <source>
        <dbReference type="SAM" id="MobiDB-lite"/>
    </source>
</evidence>
<evidence type="ECO:0000256" key="18">
    <source>
        <dbReference type="ARBA" id="ARBA00022801"/>
    </source>
</evidence>
<keyword evidence="23 33" id="KW-0472">Membrane</keyword>
<dbReference type="GO" id="GO:0005811">
    <property type="term" value="C:lipid droplet"/>
    <property type="evidence" value="ECO:0007669"/>
    <property type="project" value="UniProtKB-SubCell"/>
</dbReference>
<feature type="compositionally biased region" description="Acidic residues" evidence="32">
    <location>
        <begin position="558"/>
        <end position="568"/>
    </location>
</feature>
<evidence type="ECO:0000259" key="35">
    <source>
        <dbReference type="PROSITE" id="PS50011"/>
    </source>
</evidence>
<dbReference type="CDD" id="cd14055">
    <property type="entry name" value="STKc_TGFbR2_like"/>
    <property type="match status" value="1"/>
</dbReference>
<feature type="signal peptide" evidence="34">
    <location>
        <begin position="1"/>
        <end position="21"/>
    </location>
</feature>
<feature type="transmembrane region" description="Helical" evidence="33">
    <location>
        <begin position="152"/>
        <end position="177"/>
    </location>
</feature>
<dbReference type="InterPro" id="IPR008271">
    <property type="entry name" value="Ser/Thr_kinase_AS"/>
</dbReference>
<keyword evidence="7" id="KW-0963">Cytoplasm</keyword>
<dbReference type="GO" id="GO:0005737">
    <property type="term" value="C:cytoplasm"/>
    <property type="evidence" value="ECO:0007669"/>
    <property type="project" value="UniProtKB-SubCell"/>
</dbReference>
<keyword evidence="22 30" id="KW-0482">Metalloprotease</keyword>
<dbReference type="GO" id="GO:0004222">
    <property type="term" value="F:metalloendopeptidase activity"/>
    <property type="evidence" value="ECO:0007669"/>
    <property type="project" value="InterPro"/>
</dbReference>
<evidence type="ECO:0000256" key="27">
    <source>
        <dbReference type="ARBA" id="ARBA00033122"/>
    </source>
</evidence>
<evidence type="ECO:0000256" key="14">
    <source>
        <dbReference type="ARBA" id="ARBA00022723"/>
    </source>
</evidence>
<evidence type="ECO:0000256" key="16">
    <source>
        <dbReference type="ARBA" id="ARBA00022776"/>
    </source>
</evidence>
<feature type="binding site" evidence="31">
    <location>
        <position position="291"/>
    </location>
    <ligand>
        <name>ATP</name>
        <dbReference type="ChEBI" id="CHEBI:30616"/>
    </ligand>
</feature>
<dbReference type="FunFam" id="2.10.55.10:FF:000001">
    <property type="entry name" value="Leishmanolysin like peptidase"/>
    <property type="match status" value="1"/>
</dbReference>
<keyword evidence="19 30" id="KW-0862">Zinc</keyword>
<dbReference type="FunFam" id="3.10.170.20:FF:000002">
    <property type="entry name" value="Leishmanolysin like peptidase"/>
    <property type="match status" value="1"/>
</dbReference>
<keyword evidence="24" id="KW-0675">Receptor</keyword>
<evidence type="ECO:0000256" key="20">
    <source>
        <dbReference type="ARBA" id="ARBA00022840"/>
    </source>
</evidence>
<dbReference type="PANTHER" id="PTHR23255">
    <property type="entry name" value="TRANSFORMING GROWTH FACTOR-BETA RECEPTOR TYPE I AND II"/>
    <property type="match status" value="1"/>
</dbReference>
<keyword evidence="11" id="KW-0551">Lipid droplet</keyword>
<keyword evidence="34" id="KW-0732">Signal</keyword>
<keyword evidence="12" id="KW-0808">Transferase</keyword>
<feature type="binding site" evidence="30">
    <location>
        <position position="846"/>
    </location>
    <ligand>
        <name>Zn(2+)</name>
        <dbReference type="ChEBI" id="CHEBI:29105"/>
        <note>catalytic</note>
    </ligand>
</feature>
<keyword evidence="8" id="KW-0723">Serine/threonine-protein kinase</keyword>
<dbReference type="GO" id="GO:0051301">
    <property type="term" value="P:cell division"/>
    <property type="evidence" value="ECO:0007669"/>
    <property type="project" value="UniProtKB-KW"/>
</dbReference>
<gene>
    <name evidence="36" type="ORF">JOB18_049264</name>
</gene>
<evidence type="ECO:0000256" key="7">
    <source>
        <dbReference type="ARBA" id="ARBA00022490"/>
    </source>
</evidence>
<dbReference type="InterPro" id="IPR017441">
    <property type="entry name" value="Protein_kinase_ATP_BS"/>
</dbReference>
<evidence type="ECO:0000256" key="25">
    <source>
        <dbReference type="ARBA" id="ARBA00023306"/>
    </source>
</evidence>
<dbReference type="Proteomes" id="UP000693946">
    <property type="component" value="Unassembled WGS sequence"/>
</dbReference>
<dbReference type="InterPro" id="IPR015013">
    <property type="entry name" value="Transforming_GF_b_rcpt_2_ecto"/>
</dbReference>
<dbReference type="PROSITE" id="PS00108">
    <property type="entry name" value="PROTEIN_KINASE_ST"/>
    <property type="match status" value="1"/>
</dbReference>
<keyword evidence="13 33" id="KW-0812">Transmembrane</keyword>
<evidence type="ECO:0000256" key="15">
    <source>
        <dbReference type="ARBA" id="ARBA00022741"/>
    </source>
</evidence>
<evidence type="ECO:0000256" key="6">
    <source>
        <dbReference type="ARBA" id="ARBA00017567"/>
    </source>
</evidence>
<keyword evidence="9" id="KW-0132">Cell division</keyword>
<proteinExistence type="inferred from homology"/>
<evidence type="ECO:0000256" key="9">
    <source>
        <dbReference type="ARBA" id="ARBA00022618"/>
    </source>
</evidence>
<dbReference type="InterPro" id="IPR000333">
    <property type="entry name" value="TGFB_receptor"/>
</dbReference>
<keyword evidence="18" id="KW-0378">Hydrolase</keyword>
<keyword evidence="17" id="KW-0418">Kinase</keyword>
<keyword evidence="16" id="KW-0498">Mitosis</keyword>
<dbReference type="GO" id="GO:0006508">
    <property type="term" value="P:proteolysis"/>
    <property type="evidence" value="ECO:0007669"/>
    <property type="project" value="UniProtKB-KW"/>
</dbReference>
<dbReference type="Pfam" id="PF07714">
    <property type="entry name" value="PK_Tyr_Ser-Thr"/>
    <property type="match status" value="1"/>
</dbReference>
<evidence type="ECO:0000256" key="26">
    <source>
        <dbReference type="ARBA" id="ARBA00032053"/>
    </source>
</evidence>
<dbReference type="FunFam" id="1.10.510.10:FF:000260">
    <property type="entry name" value="TGF-beta receptor type-2"/>
    <property type="match status" value="1"/>
</dbReference>
<reference evidence="36 37" key="1">
    <citation type="journal article" date="2021" name="Sci. Rep.">
        <title>Chromosome anchoring in Senegalese sole (Solea senegalensis) reveals sex-associated markers and genome rearrangements in flatfish.</title>
        <authorList>
            <person name="Guerrero-Cozar I."/>
            <person name="Gomez-Garrido J."/>
            <person name="Berbel C."/>
            <person name="Martinez-Blanch J.F."/>
            <person name="Alioto T."/>
            <person name="Claros M.G."/>
            <person name="Gagnaire P.A."/>
            <person name="Manchado M."/>
        </authorList>
    </citation>
    <scope>NUCLEOTIDE SEQUENCE [LARGE SCALE GENOMIC DNA]</scope>
    <source>
        <strain evidence="36">Sse05_10M</strain>
    </source>
</reference>
<organism evidence="36 37">
    <name type="scientific">Solea senegalensis</name>
    <name type="common">Senegalese sole</name>
    <dbReference type="NCBI Taxonomy" id="28829"/>
    <lineage>
        <taxon>Eukaryota</taxon>
        <taxon>Metazoa</taxon>
        <taxon>Chordata</taxon>
        <taxon>Craniata</taxon>
        <taxon>Vertebrata</taxon>
        <taxon>Euteleostomi</taxon>
        <taxon>Actinopterygii</taxon>
        <taxon>Neopterygii</taxon>
        <taxon>Teleostei</taxon>
        <taxon>Neoteleostei</taxon>
        <taxon>Acanthomorphata</taxon>
        <taxon>Carangaria</taxon>
        <taxon>Pleuronectiformes</taxon>
        <taxon>Pleuronectoidei</taxon>
        <taxon>Soleidae</taxon>
        <taxon>Solea</taxon>
    </lineage>
</organism>
<evidence type="ECO:0000256" key="8">
    <source>
        <dbReference type="ARBA" id="ARBA00022527"/>
    </source>
</evidence>
<feature type="binding site" evidence="30">
    <location>
        <position position="850"/>
    </location>
    <ligand>
        <name>Zn(2+)</name>
        <dbReference type="ChEBI" id="CHEBI:29105"/>
        <note>catalytic</note>
    </ligand>
</feature>
<evidence type="ECO:0000256" key="28">
    <source>
        <dbReference type="ARBA" id="ARBA00039717"/>
    </source>
</evidence>
<evidence type="ECO:0000256" key="29">
    <source>
        <dbReference type="PIRSR" id="PIRSR601577-1"/>
    </source>
</evidence>
<keyword evidence="14 30" id="KW-0479">Metal-binding</keyword>
<dbReference type="EMBL" id="JAGKHQ010000345">
    <property type="protein sequence ID" value="KAG7468980.1"/>
    <property type="molecule type" value="Genomic_DNA"/>
</dbReference>
<name>A0AAV6PNE7_SOLSE</name>
<evidence type="ECO:0000256" key="1">
    <source>
        <dbReference type="ARBA" id="ARBA00002657"/>
    </source>
</evidence>
<keyword evidence="25" id="KW-0131">Cell cycle</keyword>
<evidence type="ECO:0000256" key="33">
    <source>
        <dbReference type="SAM" id="Phobius"/>
    </source>
</evidence>
<evidence type="ECO:0000256" key="2">
    <source>
        <dbReference type="ARBA" id="ARBA00004167"/>
    </source>
</evidence>
<dbReference type="InterPro" id="IPR000719">
    <property type="entry name" value="Prot_kinase_dom"/>
</dbReference>
<keyword evidence="15 31" id="KW-0547">Nucleotide-binding</keyword>
<dbReference type="InterPro" id="IPR001577">
    <property type="entry name" value="Peptidase_M8"/>
</dbReference>
<accession>A0AAV6PNE7</accession>
<sequence>MMARYRTLWTGILVLFTAGECRSPRELFLCLYPENKSRGSDPVLSPVCDQHVCVTNCSLSSFCTAIEEICIAIWRKTNNTMTVHTLCHLPTLPLEGVDPGLLLNFTSRECHMISAEGGAMMICGCQGEHECNDRLIFNKGANGFFKLQSKDVIPVVVVSLVPPLLVAIVATGAFYFYRTHQPHKPGAPARPDWTTKRTPDLYQALDENNGGGGARVEVGGGGVGEESNTKGLSLDRDIISDITNWRGKLSEPLPVRLEALVGKGRFAEVWRGRLLKGKRGGAKSDDTVAVKVFPAVEYASWRNECFIFSDPKLEHENVVRFLAAEERGPPGHAHRKYWLVLAYHSLGNLQDFLTANTLSWAELVAMAGSVAKGLAHLHSDRTPSGVHKVPVAHRDLKSSNIVVKSRTECALCDFGLALRLDVSLTVDDYANSGQVGTARYMAPEVLESRVNLEDLEAFKQMDVYSMSLVLWEMSSRCLAIGKVESYEPAFGSKVCEQPCVDSMRDLVLRDRGRPEIPSAWTQHQGMSTFCSTITECWDHDPEARLTAHCVVERFNVLQEEEPQEEEEPRADAVPRPNSTEESLTRTLGGAGLGGESRAPRAGRRMEPRLSGDGKLLLGRVLVFSLLAASVNGGHGTCKHRVPSPGEVVHHVYLRPERLTKRSSDDLQLKIKVIYDYSIDQLPADKRRLVKDKLFPQAIDFLQRALSVRHRAGPVLLSRQCATNQYLRKKDDPHRYCQDACADVTRCGPVVVPQHHLQQCKVCSESGKSCGPSGPADGPGVGGSDFVLYVSGVTTERCGQENIVAYAAYCQLEAELDRPIAGYANLCPAMISSQPQEFEGMLSTVKHEIIHALGFSAGLFAFYRDDDGKPLTRRSAGLPAFNETLGLYQWSAAVIRTVTRLWDIRGGDMVRHQVQVLVTPRVVEEARRHFNCPILEGMELENQGGTGTELNHWEKRLLENEAMTGSHTQNRVFSRLTLAIMEDSGWYRANYSLAQRLDWGRDLGCDFVMKSCKFWMDRQRQRRHAVTPYCDTVRASPLQLTCRQDQLAVAVCNLQRHTQQLPLHYQYFERIPDVASDQLSFFGGAVEIADFCPFSQEFSWHLSGEYQRNSYCRVTENQPDWWRNYAVEEYGPDSVCVSQKSAFIMEQCSRKMTYPDWGSGCYKVACSSQGLTVTVQDRSFLCVSKAQLLSVSVRANDWIYNGVLICPACSDFCDHCPLPHQLPPINTSRSDPIDPCSSSPALTVTLWLPLVAALLLCHCS</sequence>
<protein>
    <recommendedName>
        <fullName evidence="28">Leishmanolysin-like peptidase</fullName>
    </recommendedName>
    <alternativeName>
        <fullName evidence="6">TGF-beta receptor type-2</fullName>
    </alternativeName>
    <alternativeName>
        <fullName evidence="26">TGF-beta type II receptor</fullName>
    </alternativeName>
    <alternativeName>
        <fullName evidence="27">Transforming growth factor-beta receptor type II</fullName>
    </alternativeName>
</protein>
<dbReference type="PROSITE" id="PS50011">
    <property type="entry name" value="PROTEIN_KINASE_DOM"/>
    <property type="match status" value="1"/>
</dbReference>
<dbReference type="GO" id="GO:0007155">
    <property type="term" value="P:cell adhesion"/>
    <property type="evidence" value="ECO:0007669"/>
    <property type="project" value="InterPro"/>
</dbReference>
<dbReference type="GO" id="GO:0071363">
    <property type="term" value="P:cellular response to growth factor stimulus"/>
    <property type="evidence" value="ECO:0007669"/>
    <property type="project" value="TreeGrafter"/>
</dbReference>
<dbReference type="SMART" id="SM00220">
    <property type="entry name" value="S_TKc"/>
    <property type="match status" value="1"/>
</dbReference>
<dbReference type="GO" id="GO:0007507">
    <property type="term" value="P:heart development"/>
    <property type="evidence" value="ECO:0007669"/>
    <property type="project" value="TreeGrafter"/>
</dbReference>
<evidence type="ECO:0000256" key="23">
    <source>
        <dbReference type="ARBA" id="ARBA00023136"/>
    </source>
</evidence>
<keyword evidence="21 33" id="KW-1133">Transmembrane helix</keyword>
<evidence type="ECO:0000313" key="36">
    <source>
        <dbReference type="EMBL" id="KAG7468980.1"/>
    </source>
</evidence>
<evidence type="ECO:0000256" key="12">
    <source>
        <dbReference type="ARBA" id="ARBA00022679"/>
    </source>
</evidence>
<keyword evidence="10" id="KW-0645">Protease</keyword>